<dbReference type="Proteomes" id="UP001295423">
    <property type="component" value="Unassembled WGS sequence"/>
</dbReference>
<evidence type="ECO:0000313" key="6">
    <source>
        <dbReference type="Proteomes" id="UP001295423"/>
    </source>
</evidence>
<evidence type="ECO:0000256" key="3">
    <source>
        <dbReference type="SAM" id="MobiDB-lite"/>
    </source>
</evidence>
<dbReference type="GO" id="GO:0005634">
    <property type="term" value="C:nucleus"/>
    <property type="evidence" value="ECO:0007669"/>
    <property type="project" value="TreeGrafter"/>
</dbReference>
<feature type="domain" description="RRM" evidence="4">
    <location>
        <begin position="26"/>
        <end position="104"/>
    </location>
</feature>
<dbReference type="GO" id="GO:0005737">
    <property type="term" value="C:cytoplasm"/>
    <property type="evidence" value="ECO:0007669"/>
    <property type="project" value="TreeGrafter"/>
</dbReference>
<dbReference type="PANTHER" id="PTHR23003">
    <property type="entry name" value="RNA RECOGNITION MOTIF RRM DOMAIN CONTAINING PROTEIN"/>
    <property type="match status" value="1"/>
</dbReference>
<keyword evidence="1 2" id="KW-0694">RNA-binding</keyword>
<accession>A0AAD2FPN2</accession>
<dbReference type="InterPro" id="IPR000504">
    <property type="entry name" value="RRM_dom"/>
</dbReference>
<dbReference type="Pfam" id="PF00076">
    <property type="entry name" value="RRM_1"/>
    <property type="match status" value="4"/>
</dbReference>
<reference evidence="5" key="1">
    <citation type="submission" date="2023-08" db="EMBL/GenBank/DDBJ databases">
        <authorList>
            <person name="Audoor S."/>
            <person name="Bilcke G."/>
        </authorList>
    </citation>
    <scope>NUCLEOTIDE SEQUENCE</scope>
</reference>
<keyword evidence="6" id="KW-1185">Reference proteome</keyword>
<evidence type="ECO:0000256" key="2">
    <source>
        <dbReference type="PROSITE-ProRule" id="PRU00176"/>
    </source>
</evidence>
<dbReference type="PROSITE" id="PS50102">
    <property type="entry name" value="RRM"/>
    <property type="match status" value="4"/>
</dbReference>
<dbReference type="CDD" id="cd00590">
    <property type="entry name" value="RRM_SF"/>
    <property type="match status" value="3"/>
</dbReference>
<feature type="domain" description="RRM" evidence="4">
    <location>
        <begin position="122"/>
        <end position="199"/>
    </location>
</feature>
<dbReference type="InterPro" id="IPR050374">
    <property type="entry name" value="RRT5_SRSF_SR"/>
</dbReference>
<dbReference type="InterPro" id="IPR012677">
    <property type="entry name" value="Nucleotide-bd_a/b_plait_sf"/>
</dbReference>
<feature type="domain" description="RRM" evidence="4">
    <location>
        <begin position="222"/>
        <end position="299"/>
    </location>
</feature>
<name>A0AAD2FPN2_9STRA</name>
<dbReference type="Gene3D" id="3.30.70.330">
    <property type="match status" value="4"/>
</dbReference>
<organism evidence="5 6">
    <name type="scientific">Cylindrotheca closterium</name>
    <dbReference type="NCBI Taxonomy" id="2856"/>
    <lineage>
        <taxon>Eukaryota</taxon>
        <taxon>Sar</taxon>
        <taxon>Stramenopiles</taxon>
        <taxon>Ochrophyta</taxon>
        <taxon>Bacillariophyta</taxon>
        <taxon>Bacillariophyceae</taxon>
        <taxon>Bacillariophycidae</taxon>
        <taxon>Bacillariales</taxon>
        <taxon>Bacillariaceae</taxon>
        <taxon>Cylindrotheca</taxon>
    </lineage>
</organism>
<sequence length="444" mass="49371">MPKRSSVSPERNRNKRRKSLSNDESCTVFVGNLRFETKWQALKDHMRRAGNVDSASILEDRQTRKSKGCGIVTYQDPRDATRAIRELNESMLDGRKLFVQPDKQPPGERTNNYSSGGGVDDCAVYVGNLDWDCTWQNLKDKFKPSGYIDKADIMMAPNGKSKGYGKLVFSHPRDAQNAIRRFDGAKFQGRDLIVKAWGSGGHDRDDDRAGGGGRGAGGGGSHTLYVGNLDFDCRPRDLRNLFSRFGRLINVEIAEAPNGKSKGFGLVDFGNQKDAQKALNQMDSHNFQGRPLKVKWDRDSKPSATSSSSARPMNDDDGLPNTTVFVGNLDFECRWQDLKDVFKKVGQVEHVEIAEHEGKSKGWGTVQFLTSAQAQRAIDQLDGTELQSRKMQVKWDRKKGAPPGSDNEKAERKNKGDAKKERPPKKQKPEPPAPSLDGALSSSR</sequence>
<feature type="region of interest" description="Disordered" evidence="3">
    <location>
        <begin position="198"/>
        <end position="219"/>
    </location>
</feature>
<comment type="caution">
    <text evidence="5">The sequence shown here is derived from an EMBL/GenBank/DDBJ whole genome shotgun (WGS) entry which is preliminary data.</text>
</comment>
<dbReference type="SUPFAM" id="SSF54928">
    <property type="entry name" value="RNA-binding domain, RBD"/>
    <property type="match status" value="4"/>
</dbReference>
<proteinExistence type="predicted"/>
<dbReference type="EMBL" id="CAKOGP040001747">
    <property type="protein sequence ID" value="CAJ1948625.1"/>
    <property type="molecule type" value="Genomic_DNA"/>
</dbReference>
<evidence type="ECO:0000313" key="5">
    <source>
        <dbReference type="EMBL" id="CAJ1948625.1"/>
    </source>
</evidence>
<evidence type="ECO:0000259" key="4">
    <source>
        <dbReference type="PROSITE" id="PS50102"/>
    </source>
</evidence>
<protein>
    <recommendedName>
        <fullName evidence="4">RRM domain-containing protein</fullName>
    </recommendedName>
</protein>
<feature type="domain" description="RRM" evidence="4">
    <location>
        <begin position="322"/>
        <end position="398"/>
    </location>
</feature>
<dbReference type="GO" id="GO:0003729">
    <property type="term" value="F:mRNA binding"/>
    <property type="evidence" value="ECO:0007669"/>
    <property type="project" value="TreeGrafter"/>
</dbReference>
<gene>
    <name evidence="5" type="ORF">CYCCA115_LOCUS11710</name>
</gene>
<feature type="region of interest" description="Disordered" evidence="3">
    <location>
        <begin position="283"/>
        <end position="320"/>
    </location>
</feature>
<evidence type="ECO:0000256" key="1">
    <source>
        <dbReference type="ARBA" id="ARBA00022884"/>
    </source>
</evidence>
<dbReference type="AlphaFoldDB" id="A0AAD2FPN2"/>
<feature type="compositionally biased region" description="Low complexity" evidence="3">
    <location>
        <begin position="302"/>
        <end position="312"/>
    </location>
</feature>
<feature type="region of interest" description="Disordered" evidence="3">
    <location>
        <begin position="384"/>
        <end position="444"/>
    </location>
</feature>
<feature type="compositionally biased region" description="Gly residues" evidence="3">
    <location>
        <begin position="210"/>
        <end position="219"/>
    </location>
</feature>
<feature type="region of interest" description="Disordered" evidence="3">
    <location>
        <begin position="1"/>
        <end position="22"/>
    </location>
</feature>
<dbReference type="InterPro" id="IPR035979">
    <property type="entry name" value="RBD_domain_sf"/>
</dbReference>
<dbReference type="SMART" id="SM00360">
    <property type="entry name" value="RRM"/>
    <property type="match status" value="4"/>
</dbReference>
<feature type="compositionally biased region" description="Basic and acidic residues" evidence="3">
    <location>
        <begin position="406"/>
        <end position="421"/>
    </location>
</feature>
<dbReference type="GO" id="GO:1990904">
    <property type="term" value="C:ribonucleoprotein complex"/>
    <property type="evidence" value="ECO:0007669"/>
    <property type="project" value="TreeGrafter"/>
</dbReference>